<dbReference type="Proteomes" id="UP000077266">
    <property type="component" value="Unassembled WGS sequence"/>
</dbReference>
<feature type="compositionally biased region" description="Polar residues" evidence="6">
    <location>
        <begin position="602"/>
        <end position="611"/>
    </location>
</feature>
<dbReference type="PANTHER" id="PTHR16466">
    <property type="entry name" value="TELOMERE REPEAT-BINDING FACTOR 2-INTERACTING PROTEIN 1"/>
    <property type="match status" value="1"/>
</dbReference>
<keyword evidence="3 5" id="KW-0779">Telomere</keyword>
<feature type="domain" description="TERF2-interacting telomeric protein 1 Myb" evidence="7">
    <location>
        <begin position="228"/>
        <end position="280"/>
    </location>
</feature>
<evidence type="ECO:0000256" key="1">
    <source>
        <dbReference type="ARBA" id="ARBA00010467"/>
    </source>
</evidence>
<name>A0A165HP35_EXIGL</name>
<dbReference type="Gene3D" id="3.40.50.10190">
    <property type="entry name" value="BRCT domain"/>
    <property type="match status" value="1"/>
</dbReference>
<dbReference type="Pfam" id="PF08914">
    <property type="entry name" value="Myb_Rap1"/>
    <property type="match status" value="1"/>
</dbReference>
<evidence type="ECO:0000313" key="9">
    <source>
        <dbReference type="Proteomes" id="UP000077266"/>
    </source>
</evidence>
<reference evidence="8 9" key="1">
    <citation type="journal article" date="2016" name="Mol. Biol. Evol.">
        <title>Comparative Genomics of Early-Diverging Mushroom-Forming Fungi Provides Insights into the Origins of Lignocellulose Decay Capabilities.</title>
        <authorList>
            <person name="Nagy L.G."/>
            <person name="Riley R."/>
            <person name="Tritt A."/>
            <person name="Adam C."/>
            <person name="Daum C."/>
            <person name="Floudas D."/>
            <person name="Sun H."/>
            <person name="Yadav J.S."/>
            <person name="Pangilinan J."/>
            <person name="Larsson K.H."/>
            <person name="Matsuura K."/>
            <person name="Barry K."/>
            <person name="Labutti K."/>
            <person name="Kuo R."/>
            <person name="Ohm R.A."/>
            <person name="Bhattacharya S.S."/>
            <person name="Shirouzu T."/>
            <person name="Yoshinaga Y."/>
            <person name="Martin F.M."/>
            <person name="Grigoriev I.V."/>
            <person name="Hibbett D.S."/>
        </authorList>
    </citation>
    <scope>NUCLEOTIDE SEQUENCE [LARGE SCALE GENOMIC DNA]</scope>
    <source>
        <strain evidence="8 9">HHB12029</strain>
    </source>
</reference>
<dbReference type="EMBL" id="KV426011">
    <property type="protein sequence ID" value="KZV92256.1"/>
    <property type="molecule type" value="Genomic_DNA"/>
</dbReference>
<dbReference type="InterPro" id="IPR039595">
    <property type="entry name" value="TE2IP/Rap1"/>
</dbReference>
<protein>
    <recommendedName>
        <fullName evidence="5">DNA-binding protein RAP1</fullName>
    </recommendedName>
</protein>
<evidence type="ECO:0000256" key="2">
    <source>
        <dbReference type="ARBA" id="ARBA00022454"/>
    </source>
</evidence>
<dbReference type="GO" id="GO:0010833">
    <property type="term" value="P:telomere maintenance via telomere lengthening"/>
    <property type="evidence" value="ECO:0007669"/>
    <property type="project" value="UniProtKB-UniRule"/>
</dbReference>
<proteinExistence type="inferred from homology"/>
<feature type="compositionally biased region" description="Basic and acidic residues" evidence="6">
    <location>
        <begin position="357"/>
        <end position="370"/>
    </location>
</feature>
<evidence type="ECO:0000256" key="6">
    <source>
        <dbReference type="SAM" id="MobiDB-lite"/>
    </source>
</evidence>
<evidence type="ECO:0000256" key="5">
    <source>
        <dbReference type="RuleBase" id="RU367107"/>
    </source>
</evidence>
<dbReference type="GO" id="GO:0070187">
    <property type="term" value="C:shelterin complex"/>
    <property type="evidence" value="ECO:0007669"/>
    <property type="project" value="TreeGrafter"/>
</dbReference>
<dbReference type="GO" id="GO:0042162">
    <property type="term" value="F:telomeric DNA binding"/>
    <property type="evidence" value="ECO:0007669"/>
    <property type="project" value="TreeGrafter"/>
</dbReference>
<dbReference type="PANTHER" id="PTHR16466:SF6">
    <property type="entry name" value="TELOMERIC REPEAT-BINDING FACTOR 2-INTERACTING PROTEIN 1"/>
    <property type="match status" value="1"/>
</dbReference>
<gene>
    <name evidence="8" type="ORF">EXIGLDRAFT_718544</name>
</gene>
<keyword evidence="2 5" id="KW-0158">Chromosome</keyword>
<dbReference type="SUPFAM" id="SSF46689">
    <property type="entry name" value="Homeodomain-like"/>
    <property type="match status" value="1"/>
</dbReference>
<accession>A0A165HP35</accession>
<organism evidence="8 9">
    <name type="scientific">Exidia glandulosa HHB12029</name>
    <dbReference type="NCBI Taxonomy" id="1314781"/>
    <lineage>
        <taxon>Eukaryota</taxon>
        <taxon>Fungi</taxon>
        <taxon>Dikarya</taxon>
        <taxon>Basidiomycota</taxon>
        <taxon>Agaricomycotina</taxon>
        <taxon>Agaricomycetes</taxon>
        <taxon>Auriculariales</taxon>
        <taxon>Exidiaceae</taxon>
        <taxon>Exidia</taxon>
    </lineage>
</organism>
<dbReference type="InterPro" id="IPR036420">
    <property type="entry name" value="BRCT_dom_sf"/>
</dbReference>
<dbReference type="OrthoDB" id="435460at2759"/>
<dbReference type="CDD" id="cd11655">
    <property type="entry name" value="rap1_myb-like"/>
    <property type="match status" value="1"/>
</dbReference>
<dbReference type="InterPro" id="IPR015010">
    <property type="entry name" value="TERF2IP_Myb"/>
</dbReference>
<comment type="subunit">
    <text evidence="5">Homodimer.</text>
</comment>
<dbReference type="InParanoid" id="A0A165HP35"/>
<dbReference type="AlphaFoldDB" id="A0A165HP35"/>
<feature type="region of interest" description="Disordered" evidence="6">
    <location>
        <begin position="339"/>
        <end position="652"/>
    </location>
</feature>
<evidence type="ECO:0000259" key="7">
    <source>
        <dbReference type="Pfam" id="PF08914"/>
    </source>
</evidence>
<evidence type="ECO:0000256" key="4">
    <source>
        <dbReference type="ARBA" id="ARBA00023242"/>
    </source>
</evidence>
<comment type="subcellular location">
    <subcellularLocation>
        <location evidence="5">Nucleus</location>
    </subcellularLocation>
    <subcellularLocation>
        <location evidence="5">Chromosome</location>
        <location evidence="5">Telomere</location>
    </subcellularLocation>
</comment>
<evidence type="ECO:0000313" key="8">
    <source>
        <dbReference type="EMBL" id="KZV92256.1"/>
    </source>
</evidence>
<feature type="compositionally biased region" description="Basic and acidic residues" evidence="6">
    <location>
        <begin position="496"/>
        <end position="526"/>
    </location>
</feature>
<dbReference type="SUPFAM" id="SSF52113">
    <property type="entry name" value="BRCT domain"/>
    <property type="match status" value="1"/>
</dbReference>
<comment type="similarity">
    <text evidence="1 5">Belongs to the RAP1 family.</text>
</comment>
<feature type="compositionally biased region" description="Acidic residues" evidence="6">
    <location>
        <begin position="371"/>
        <end position="383"/>
    </location>
</feature>
<dbReference type="InterPro" id="IPR009057">
    <property type="entry name" value="Homeodomain-like_sf"/>
</dbReference>
<dbReference type="Gene3D" id="1.10.10.60">
    <property type="entry name" value="Homeodomain-like"/>
    <property type="match status" value="1"/>
</dbReference>
<evidence type="ECO:0000256" key="3">
    <source>
        <dbReference type="ARBA" id="ARBA00022895"/>
    </source>
</evidence>
<comment type="function">
    <text evidence="5">Involved in the regulation of telomere length, clustering and has a specific role in telomere position effect (TPE).</text>
</comment>
<sequence>MANANLFRNEHGDRELFHVHPDLPRNIRDKLVALVELHGGNVLEYVPKRGYVLADLTTQSGEDMRARRHDPANGCFVLQYEWAYLSARAGKKIPRRLRYHPLFVKGNRPMRIYVHDASFEGDAARTLRRRIEERGGVCQDVTEADVNVDVAIIGDDGHHAYRALKRRFGTVQTPDWVARCIQRRELVLDERAEEELPADREAQDRQLYAGIQDIILGPRRRGAERNGFTAEEDRHLLNYIVENLLGPFGLSGNALYKGIEREPWGARHTWHSWRERYVRHKKRWAPAIKQEARDRCNIMSAQKRNEYLEKISLRRNRIKAARENDEDDELLGDVEEMVSNRGSIARSPSLGHRRPPVRRDQGGIHHRYGEAEEEEEEEGEEDAAPARGDDGEPSDADAGIVDDYVGEYNAVDWAALQDGPPDVERPLTASPPPMPPPTGTTLVPSQTQVHVPSPSPPPTRARAAASPRVTRARSRQPMPAPPPARRRTPVPAPAPSRRDSLADVERQLRAVVDESEKDRSEDETAARNRPRTSSKRQRVDSDDEDTRLLLVHQTEKNKTAPLTPAVNVPGPSKPSKKTRAATQTQTFTPKILRRNRVIQPPEDSTTSSNENENAEGGVPLPHTRADSLRKSMTMFKPLPGTRAAQVRASRRG</sequence>
<keyword evidence="9" id="KW-1185">Reference proteome</keyword>
<dbReference type="GO" id="GO:0031848">
    <property type="term" value="P:protection from non-homologous end joining at telomere"/>
    <property type="evidence" value="ECO:0007669"/>
    <property type="project" value="TreeGrafter"/>
</dbReference>
<keyword evidence="4 5" id="KW-0539">Nucleus</keyword>
<feature type="compositionally biased region" description="Pro residues" evidence="6">
    <location>
        <begin position="429"/>
        <end position="438"/>
    </location>
</feature>
<feature type="compositionally biased region" description="Low complexity" evidence="6">
    <location>
        <begin position="460"/>
        <end position="469"/>
    </location>
</feature>